<evidence type="ECO:0000313" key="5">
    <source>
        <dbReference type="Proteomes" id="UP000030023"/>
    </source>
</evidence>
<dbReference type="InterPro" id="IPR020904">
    <property type="entry name" value="Sc_DH/Rdtase_CS"/>
</dbReference>
<dbReference type="EMBL" id="AXCV01000454">
    <property type="protein sequence ID" value="KGO25671.1"/>
    <property type="molecule type" value="Genomic_DNA"/>
</dbReference>
<dbReference type="PANTHER" id="PTHR43976:SF16">
    <property type="entry name" value="SHORT-CHAIN DEHYDROGENASE_REDUCTASE FAMILY PROTEIN"/>
    <property type="match status" value="1"/>
</dbReference>
<name>A0ABR4XPK1_9LACO</name>
<dbReference type="Proteomes" id="UP000030023">
    <property type="component" value="Unassembled WGS sequence"/>
</dbReference>
<dbReference type="InterPro" id="IPR002347">
    <property type="entry name" value="SDR_fam"/>
</dbReference>
<evidence type="ECO:0000256" key="3">
    <source>
        <dbReference type="RuleBase" id="RU000363"/>
    </source>
</evidence>
<dbReference type="PANTHER" id="PTHR43976">
    <property type="entry name" value="SHORT CHAIN DEHYDROGENASE"/>
    <property type="match status" value="1"/>
</dbReference>
<sequence length="215" mass="24075">MTEKVWFVTGTSTGFGKALAKELLADGYSLVATSRDTSKLDDLKPSDPDKLLKVKLDVTDKDQIKNAVDQAIKKFGRIDVLVNNAGYGYFGSTEESDQKEVRKMFDTNFWGANDVTLAVLPYMRKARSGRILTVTSFGGLDGFAPFSYYNASKFALEGLFKALRKQVEPFNIHVTNIEPGAFRTDWAGRSHISAEETIDDYTRVHQESHFNEDHS</sequence>
<keyword evidence="5" id="KW-1185">Reference proteome</keyword>
<dbReference type="Gene3D" id="3.40.50.720">
    <property type="entry name" value="NAD(P)-binding Rossmann-like Domain"/>
    <property type="match status" value="1"/>
</dbReference>
<protein>
    <recommendedName>
        <fullName evidence="6">Short-chain dehydrogenase</fullName>
    </recommendedName>
</protein>
<evidence type="ECO:0000256" key="1">
    <source>
        <dbReference type="ARBA" id="ARBA00006484"/>
    </source>
</evidence>
<dbReference type="PROSITE" id="PS00061">
    <property type="entry name" value="ADH_SHORT"/>
    <property type="match status" value="1"/>
</dbReference>
<organism evidence="4 5">
    <name type="scientific">Oenococcus alcoholitolerans</name>
    <dbReference type="NCBI Taxonomy" id="931074"/>
    <lineage>
        <taxon>Bacteria</taxon>
        <taxon>Bacillati</taxon>
        <taxon>Bacillota</taxon>
        <taxon>Bacilli</taxon>
        <taxon>Lactobacillales</taxon>
        <taxon>Lactobacillaceae</taxon>
        <taxon>Oenococcus</taxon>
    </lineage>
</organism>
<dbReference type="CDD" id="cd05374">
    <property type="entry name" value="17beta-HSD-like_SDR_c"/>
    <property type="match status" value="1"/>
</dbReference>
<proteinExistence type="inferred from homology"/>
<evidence type="ECO:0000256" key="2">
    <source>
        <dbReference type="ARBA" id="ARBA00023002"/>
    </source>
</evidence>
<comment type="caution">
    <text evidence="4">The sequence shown here is derived from an EMBL/GenBank/DDBJ whole genome shotgun (WGS) entry which is preliminary data.</text>
</comment>
<feature type="non-terminal residue" evidence="4">
    <location>
        <position position="215"/>
    </location>
</feature>
<evidence type="ECO:0000313" key="4">
    <source>
        <dbReference type="EMBL" id="KGO25671.1"/>
    </source>
</evidence>
<evidence type="ECO:0008006" key="6">
    <source>
        <dbReference type="Google" id="ProtNLM"/>
    </source>
</evidence>
<dbReference type="InterPro" id="IPR036291">
    <property type="entry name" value="NAD(P)-bd_dom_sf"/>
</dbReference>
<comment type="similarity">
    <text evidence="1 3">Belongs to the short-chain dehydrogenases/reductases (SDR) family.</text>
</comment>
<keyword evidence="2" id="KW-0560">Oxidoreductase</keyword>
<dbReference type="SUPFAM" id="SSF51735">
    <property type="entry name" value="NAD(P)-binding Rossmann-fold domains"/>
    <property type="match status" value="1"/>
</dbReference>
<gene>
    <name evidence="4" type="ORF">Q757_08240</name>
</gene>
<dbReference type="Pfam" id="PF00106">
    <property type="entry name" value="adh_short"/>
    <property type="match status" value="1"/>
</dbReference>
<dbReference type="PRINTS" id="PR00081">
    <property type="entry name" value="GDHRDH"/>
</dbReference>
<dbReference type="PRINTS" id="PR00080">
    <property type="entry name" value="SDRFAMILY"/>
</dbReference>
<accession>A0ABR4XPK1</accession>
<reference evidence="4 5" key="1">
    <citation type="journal article" date="2014" name="Antonie Van Leeuwenhoek">
        <title>Oenococcus alcoholitolerans sp. nov., a lactic acid bacteria isolated from cachaca and ethanol fermentation processes.</title>
        <authorList>
            <person name="Badotti F."/>
            <person name="Moreira A.P."/>
            <person name="Tonon L.A."/>
            <person name="de Lucena B.T."/>
            <person name="Gomes Fde C."/>
            <person name="Kruger R."/>
            <person name="Thompson C.C."/>
            <person name="de Morais M.A.Jr."/>
            <person name="Rosa C.A."/>
            <person name="Thompson F.L."/>
        </authorList>
    </citation>
    <scope>NUCLEOTIDE SEQUENCE [LARGE SCALE GENOMIC DNA]</scope>
    <source>
        <strain evidence="4 5">UFRJ-M7.2.18</strain>
    </source>
</reference>
<dbReference type="InterPro" id="IPR051911">
    <property type="entry name" value="SDR_oxidoreductase"/>
</dbReference>